<dbReference type="OrthoDB" id="10583083at2759"/>
<gene>
    <name evidence="1" type="ORF">T02_8698</name>
</gene>
<evidence type="ECO:0000313" key="1">
    <source>
        <dbReference type="EMBL" id="KRZ49758.1"/>
    </source>
</evidence>
<evidence type="ECO:0000313" key="2">
    <source>
        <dbReference type="Proteomes" id="UP000054721"/>
    </source>
</evidence>
<organism evidence="1 2">
    <name type="scientific">Trichinella nativa</name>
    <dbReference type="NCBI Taxonomy" id="6335"/>
    <lineage>
        <taxon>Eukaryota</taxon>
        <taxon>Metazoa</taxon>
        <taxon>Ecdysozoa</taxon>
        <taxon>Nematoda</taxon>
        <taxon>Enoplea</taxon>
        <taxon>Dorylaimia</taxon>
        <taxon>Trichinellida</taxon>
        <taxon>Trichinellidae</taxon>
        <taxon>Trichinella</taxon>
    </lineage>
</organism>
<name>A0A0V1KSB9_9BILA</name>
<dbReference type="Proteomes" id="UP000054721">
    <property type="component" value="Unassembled WGS sequence"/>
</dbReference>
<keyword evidence="2" id="KW-1185">Reference proteome</keyword>
<comment type="caution">
    <text evidence="1">The sequence shown here is derived from an EMBL/GenBank/DDBJ whole genome shotgun (WGS) entry which is preliminary data.</text>
</comment>
<proteinExistence type="predicted"/>
<dbReference type="AlphaFoldDB" id="A0A0V1KSB9"/>
<accession>A0A0V1KSB9</accession>
<reference evidence="1 2" key="1">
    <citation type="submission" date="2015-05" db="EMBL/GenBank/DDBJ databases">
        <title>Evolution of Trichinella species and genotypes.</title>
        <authorList>
            <person name="Korhonen P.K."/>
            <person name="Edoardo P."/>
            <person name="Giuseppe L.R."/>
            <person name="Gasser R.B."/>
        </authorList>
    </citation>
    <scope>NUCLEOTIDE SEQUENCE [LARGE SCALE GENOMIC DNA]</scope>
    <source>
        <strain evidence="1">ISS10</strain>
    </source>
</reference>
<sequence>MIIASSCVPVTVYRKKNFTRLYPPTSYLQAVDKETKRIPTSHDVEERENVSNRFVEARANRPAVPVVPTGTPVLKQQRRSAIKRIGPGDEDRHARSKEANGCAILKRVAMMKTEPRRALNSSM</sequence>
<protein>
    <submittedName>
        <fullName evidence="1">Uncharacterized protein</fullName>
    </submittedName>
</protein>
<dbReference type="EMBL" id="JYDW01000295">
    <property type="protein sequence ID" value="KRZ49758.1"/>
    <property type="molecule type" value="Genomic_DNA"/>
</dbReference>